<name>A0A7W8A9K0_9ACTN</name>
<accession>A0A7W8A9K0</accession>
<dbReference type="Pfam" id="PF20009">
    <property type="entry name" value="GEVED"/>
    <property type="match status" value="1"/>
</dbReference>
<evidence type="ECO:0000313" key="5">
    <source>
        <dbReference type="Proteomes" id="UP000568380"/>
    </source>
</evidence>
<evidence type="ECO:0000313" key="4">
    <source>
        <dbReference type="EMBL" id="MBB5082080.1"/>
    </source>
</evidence>
<feature type="compositionally biased region" description="Polar residues" evidence="1">
    <location>
        <begin position="229"/>
        <end position="250"/>
    </location>
</feature>
<evidence type="ECO:0000259" key="2">
    <source>
        <dbReference type="Pfam" id="PF20009"/>
    </source>
</evidence>
<sequence length="489" mass="52565">MASKGKRNTWTMANTVESARGVAPSGIIMTVEKKMAYGTRVAKAETLRADPGAPADEYLDPVNAKAAAGISDLYEGFAVRPNGWSDVATLTFRFSSPVRNPRLHVAGTGGATVDSSGNREEYWTGLRLSGGTPSRPTFSKIAGFPGFEVDQQAIVPDVGGRQRETTCGVVYMCGTAQVNGMVSSFTVDVRARNVRRTLPAGDPFMWGVFRVTFEQDDSDAPASYGAASHSISDQSIGNSATSDRPGTVSFTPRRLDDDQDDAASALPSSGRLEAWQDRRLQLTVPVRTASSGVLAGWVDFDRDGRFQPAERATAVLPANSARGVLTWALPHDAKPGPTWLRLRLAEAAAEVSVPTGWAATGEVEDHRIDLLTPGQVRLSHSAPNRIGKGERLTFTTRVHNSGQTALPYHLSMRLDDVLDDARVRAINPRPAARTRSALTWQGTLEPGATREIRVRVQVKRGDLGNGKVATRWPGTCEGERCGASVAVRD</sequence>
<proteinExistence type="predicted"/>
<comment type="caution">
    <text evidence="4">The sequence shown here is derived from an EMBL/GenBank/DDBJ whole genome shotgun (WGS) entry which is preliminary data.</text>
</comment>
<feature type="domain" description="DUF7927" evidence="3">
    <location>
        <begin position="385"/>
        <end position="468"/>
    </location>
</feature>
<organism evidence="4 5">
    <name type="scientific">Nonomuraea endophytica</name>
    <dbReference type="NCBI Taxonomy" id="714136"/>
    <lineage>
        <taxon>Bacteria</taxon>
        <taxon>Bacillati</taxon>
        <taxon>Actinomycetota</taxon>
        <taxon>Actinomycetes</taxon>
        <taxon>Streptosporangiales</taxon>
        <taxon>Streptosporangiaceae</taxon>
        <taxon>Nonomuraea</taxon>
    </lineage>
</organism>
<evidence type="ECO:0000259" key="3">
    <source>
        <dbReference type="Pfam" id="PF25549"/>
    </source>
</evidence>
<keyword evidence="5" id="KW-1185">Reference proteome</keyword>
<evidence type="ECO:0000256" key="1">
    <source>
        <dbReference type="SAM" id="MobiDB-lite"/>
    </source>
</evidence>
<gene>
    <name evidence="4" type="ORF">HNR40_007575</name>
</gene>
<dbReference type="EMBL" id="JACHIN010000012">
    <property type="protein sequence ID" value="MBB5082080.1"/>
    <property type="molecule type" value="Genomic_DNA"/>
</dbReference>
<dbReference type="Proteomes" id="UP000568380">
    <property type="component" value="Unassembled WGS sequence"/>
</dbReference>
<dbReference type="InterPro" id="IPR057687">
    <property type="entry name" value="DUF7927"/>
</dbReference>
<feature type="region of interest" description="Disordered" evidence="1">
    <location>
        <begin position="220"/>
        <end position="269"/>
    </location>
</feature>
<dbReference type="Pfam" id="PF25549">
    <property type="entry name" value="DUF7927"/>
    <property type="match status" value="1"/>
</dbReference>
<feature type="domain" description="GEVED" evidence="2">
    <location>
        <begin position="294"/>
        <end position="368"/>
    </location>
</feature>
<evidence type="ECO:0008006" key="6">
    <source>
        <dbReference type="Google" id="ProtNLM"/>
    </source>
</evidence>
<dbReference type="RefSeq" id="WP_184969974.1">
    <property type="nucleotide sequence ID" value="NZ_JACHIN010000012.1"/>
</dbReference>
<protein>
    <recommendedName>
        <fullName evidence="6">DUF11 domain-containing protein</fullName>
    </recommendedName>
</protein>
<dbReference type="AlphaFoldDB" id="A0A7W8A9K0"/>
<reference evidence="4 5" key="1">
    <citation type="submission" date="2020-08" db="EMBL/GenBank/DDBJ databases">
        <title>Genomic Encyclopedia of Type Strains, Phase IV (KMG-IV): sequencing the most valuable type-strain genomes for metagenomic binning, comparative biology and taxonomic classification.</title>
        <authorList>
            <person name="Goeker M."/>
        </authorList>
    </citation>
    <scope>NUCLEOTIDE SEQUENCE [LARGE SCALE GENOMIC DNA]</scope>
    <source>
        <strain evidence="4 5">DSM 45385</strain>
    </source>
</reference>
<dbReference type="InterPro" id="IPR045474">
    <property type="entry name" value="GEVED"/>
</dbReference>